<feature type="binding site" evidence="24">
    <location>
        <begin position="243"/>
        <end position="250"/>
    </location>
    <ligand>
        <name>NAD(+)</name>
        <dbReference type="ChEBI" id="CHEBI:57540"/>
    </ligand>
</feature>
<dbReference type="GO" id="GO:0006086">
    <property type="term" value="P:pyruvate decarboxylation to acetyl-CoA"/>
    <property type="evidence" value="ECO:0007669"/>
    <property type="project" value="UniProtKB-ARBA"/>
</dbReference>
<keyword evidence="10" id="KW-0809">Transit peptide</keyword>
<comment type="miscellaneous">
    <text evidence="26">The active site is a redox-active disulfide bond.</text>
</comment>
<dbReference type="PROSITE" id="PS00076">
    <property type="entry name" value="PYRIDINE_REDOX_1"/>
    <property type="match status" value="1"/>
</dbReference>
<dbReference type="AlphaFoldDB" id="A0AA41N626"/>
<dbReference type="GO" id="GO:0001669">
    <property type="term" value="C:acrosomal vesicle"/>
    <property type="evidence" value="ECO:0007669"/>
    <property type="project" value="UniProtKB-SubCell"/>
</dbReference>
<evidence type="ECO:0000256" key="4">
    <source>
        <dbReference type="ARBA" id="ARBA00004305"/>
    </source>
</evidence>
<protein>
    <recommendedName>
        <fullName evidence="26">Dihydrolipoyl dehydrogenase</fullName>
        <ecNumber evidence="26">1.8.1.4</ecNumber>
    </recommendedName>
</protein>
<dbReference type="NCBIfam" id="TIGR01350">
    <property type="entry name" value="lipoamide_DH"/>
    <property type="match status" value="1"/>
</dbReference>
<feature type="active site" description="Proton acceptor" evidence="23">
    <location>
        <position position="510"/>
    </location>
</feature>
<dbReference type="Gene3D" id="3.50.50.60">
    <property type="entry name" value="FAD/NAD(P)-binding domain"/>
    <property type="match status" value="2"/>
</dbReference>
<dbReference type="InterPro" id="IPR023753">
    <property type="entry name" value="FAD/NAD-binding_dom"/>
</dbReference>
<evidence type="ECO:0000256" key="20">
    <source>
        <dbReference type="ARBA" id="ARBA00023329"/>
    </source>
</evidence>
<evidence type="ECO:0000256" key="10">
    <source>
        <dbReference type="ARBA" id="ARBA00022946"/>
    </source>
</evidence>
<keyword evidence="12 26" id="KW-0560">Oxidoreductase</keyword>
<evidence type="ECO:0000256" key="21">
    <source>
        <dbReference type="ARBA" id="ARBA00045911"/>
    </source>
</evidence>
<name>A0AA41N626_SCICA</name>
<feature type="binding site" evidence="24">
    <location>
        <position position="337"/>
    </location>
    <ligand>
        <name>NAD(+)</name>
        <dbReference type="ChEBI" id="CHEBI:57540"/>
    </ligand>
</feature>
<dbReference type="GO" id="GO:0004148">
    <property type="term" value="F:dihydrolipoyl dehydrogenase (NADH) activity"/>
    <property type="evidence" value="ECO:0007669"/>
    <property type="project" value="UniProtKB-EC"/>
</dbReference>
<dbReference type="PRINTS" id="PR00411">
    <property type="entry name" value="PNDRDTASEI"/>
</dbReference>
<comment type="function">
    <text evidence="21">Lipoamide dehydrogenase is a component of the glycine cleavage system as well as an E3 component of three alpha-ketoacid dehydrogenase complexes (pyruvate-, alpha-ketoglutarate-, and branched-chain amino acid-dehydrogenase complex). The 2-oxoglutarate dehydrogenase complex is mainly active in the mitochondrion. A fraction of the 2-oxoglutarate dehydrogenase complex also localizes in the nucleus and is required for lysine succinylation of histones: associates with KAT2A on chromatin and provides succinyl-CoA to histone succinyltransferase KAT2A. In monomeric form may have additional moonlighting function as serine protease. Involved in the hyperactivation of spermatazoa during capacitation and in the spermatazoal acrosome reaction.</text>
</comment>
<sequence length="532" mass="56339">MEGHGWGDLGIAVGQLGGGERIGEKESTGEKCRVGVRGHFNRICHGLQGVSAMPLRTYADQSIDADVTVIGSGPGGYVAAIKAAQLGFKTVCIEKNETLGGTCLNVGCIPSKALLNNSHYYHMAHGKDFASRGIEMSEVRLNLEKMMEQKSTAVKALTGGIAHLFKQNKVVHVNGYGKITGKNQVTATKADGSTQVVDTKNILIATGSEVTPFPGITIDEDTIVSSTGALSLKKVPEKMVVIGAGVIGVELGSVWQRLGADVTAVEFLGHVGGVGIDMEVSKNFQRILQKQGFKFKLNTKVTGATKKPDGKIDVSIEAASGGKAEVITCDVLLVCIGRRPFTQNLGLEELGIELDPRGRIPVNTRFQTKIPNIYAIGDVVAGPMLAHKAEDEGIICVEGMAGGAVHIDYNCVPSVIYTHPEVAWVGKSEEQLKEEGIEYKVGKFPFAANSRAKTNADTDGMVKILGQKSTDRVLGAHILGPGAGEMVNEAALALEYGASCEDIARVCHAHPTLSEAFREANLAASFGKSINF</sequence>
<comment type="subcellular location">
    <subcellularLocation>
        <location evidence="3">Cell projection</location>
        <location evidence="3">Cilium</location>
        <location evidence="3">Flagellum</location>
    </subcellularLocation>
    <subcellularLocation>
        <location evidence="2">Cytoplasmic vesicle</location>
        <location evidence="2">Secretory vesicle</location>
        <location evidence="2">Acrosome</location>
    </subcellularLocation>
    <subcellularLocation>
        <location evidence="4">Mitochondrion matrix</location>
    </subcellularLocation>
    <subcellularLocation>
        <location evidence="1">Nucleus</location>
    </subcellularLocation>
</comment>
<dbReference type="GO" id="GO:0006103">
    <property type="term" value="P:2-oxoglutarate metabolic process"/>
    <property type="evidence" value="ECO:0007669"/>
    <property type="project" value="TreeGrafter"/>
</dbReference>
<evidence type="ECO:0000256" key="19">
    <source>
        <dbReference type="ARBA" id="ARBA00023284"/>
    </source>
</evidence>
<keyword evidence="13 24" id="KW-0520">NAD</keyword>
<feature type="binding site" evidence="24">
    <location>
        <position position="378"/>
    </location>
    <ligand>
        <name>FAD</name>
        <dbReference type="ChEBI" id="CHEBI:57692"/>
    </ligand>
</feature>
<dbReference type="InterPro" id="IPR004099">
    <property type="entry name" value="Pyr_nucl-diS_OxRdtase_dimer"/>
</dbReference>
<keyword evidence="9" id="KW-0282">Flagellum</keyword>
<feature type="domain" description="Pyridine nucleotide-disulphide oxidoreductase dimerisation" evidence="27">
    <location>
        <begin position="412"/>
        <end position="520"/>
    </location>
</feature>
<dbReference type="GO" id="GO:0045252">
    <property type="term" value="C:oxoglutarate dehydrogenase complex"/>
    <property type="evidence" value="ECO:0007669"/>
    <property type="project" value="TreeGrafter"/>
</dbReference>
<dbReference type="Proteomes" id="UP001166674">
    <property type="component" value="Unassembled WGS sequence"/>
</dbReference>
<keyword evidence="7 26" id="KW-0285">Flavoprotein</keyword>
<keyword evidence="17" id="KW-0539">Nucleus</keyword>
<comment type="cofactor">
    <cofactor evidence="24 26">
        <name>FAD</name>
        <dbReference type="ChEBI" id="CHEBI:57692"/>
    </cofactor>
    <text evidence="24 26">Binds 1 FAD per subunit.</text>
</comment>
<evidence type="ECO:0000256" key="1">
    <source>
        <dbReference type="ARBA" id="ARBA00004123"/>
    </source>
</evidence>
<comment type="catalytic activity">
    <reaction evidence="22 26">
        <text>N(6)-[(R)-dihydrolipoyl]-L-lysyl-[protein] + NAD(+) = N(6)-[(R)-lipoyl]-L-lysyl-[protein] + NADH + H(+)</text>
        <dbReference type="Rhea" id="RHEA:15045"/>
        <dbReference type="Rhea" id="RHEA-COMP:10474"/>
        <dbReference type="Rhea" id="RHEA-COMP:10475"/>
        <dbReference type="ChEBI" id="CHEBI:15378"/>
        <dbReference type="ChEBI" id="CHEBI:57540"/>
        <dbReference type="ChEBI" id="CHEBI:57945"/>
        <dbReference type="ChEBI" id="CHEBI:83099"/>
        <dbReference type="ChEBI" id="CHEBI:83100"/>
        <dbReference type="EC" id="1.8.1.4"/>
    </reaction>
</comment>
<feature type="binding site" evidence="24">
    <location>
        <begin position="384"/>
        <end position="387"/>
    </location>
    <ligand>
        <name>FAD</name>
        <dbReference type="ChEBI" id="CHEBI:57692"/>
    </ligand>
</feature>
<dbReference type="InterPro" id="IPR012999">
    <property type="entry name" value="Pyr_OxRdtase_I_AS"/>
</dbReference>
<evidence type="ECO:0000256" key="8">
    <source>
        <dbReference type="ARBA" id="ARBA00022827"/>
    </source>
</evidence>
<dbReference type="InterPro" id="IPR036188">
    <property type="entry name" value="FAD/NAD-bd_sf"/>
</dbReference>
<dbReference type="GO" id="GO:0031514">
    <property type="term" value="C:motile cilium"/>
    <property type="evidence" value="ECO:0007669"/>
    <property type="project" value="UniProtKB-SubCell"/>
</dbReference>
<keyword evidence="24" id="KW-0547">Nucleotide-binding</keyword>
<comment type="similarity">
    <text evidence="5 26">Belongs to the class-I pyridine nucleotide-disulfide oxidoreductase family.</text>
</comment>
<dbReference type="SUPFAM" id="SSF51905">
    <property type="entry name" value="FAD/NAD(P)-binding domain"/>
    <property type="match status" value="1"/>
</dbReference>
<keyword evidence="8 24" id="KW-0274">FAD</keyword>
<dbReference type="PANTHER" id="PTHR22912:SF151">
    <property type="entry name" value="DIHYDROLIPOYL DEHYDROGENASE, MITOCHONDRIAL"/>
    <property type="match status" value="1"/>
</dbReference>
<dbReference type="EC" id="1.8.1.4" evidence="26"/>
<dbReference type="Gene3D" id="3.30.390.30">
    <property type="match status" value="1"/>
</dbReference>
<evidence type="ECO:0000256" key="26">
    <source>
        <dbReference type="RuleBase" id="RU003692"/>
    </source>
</evidence>
<keyword evidence="15" id="KW-0496">Mitochondrion</keyword>
<dbReference type="PANTHER" id="PTHR22912">
    <property type="entry name" value="DISULFIDE OXIDOREDUCTASE"/>
    <property type="match status" value="1"/>
</dbReference>
<evidence type="ECO:0000256" key="24">
    <source>
        <dbReference type="PIRSR" id="PIRSR000350-3"/>
    </source>
</evidence>
<evidence type="ECO:0000256" key="5">
    <source>
        <dbReference type="ARBA" id="ARBA00007532"/>
    </source>
</evidence>
<feature type="disulfide bond" description="Redox-active" evidence="25">
    <location>
        <begin position="103"/>
        <end position="108"/>
    </location>
</feature>
<evidence type="ECO:0000256" key="2">
    <source>
        <dbReference type="ARBA" id="ARBA00004218"/>
    </source>
</evidence>
<evidence type="ECO:0000256" key="15">
    <source>
        <dbReference type="ARBA" id="ARBA00023128"/>
    </source>
</evidence>
<proteinExistence type="inferred from homology"/>
<dbReference type="Pfam" id="PF02852">
    <property type="entry name" value="Pyr_redox_dim"/>
    <property type="match status" value="1"/>
</dbReference>
<keyword evidence="16" id="KW-1015">Disulfide bond</keyword>
<gene>
    <name evidence="29" type="ORF">SUZIE_178050</name>
</gene>
<keyword evidence="6" id="KW-0597">Phosphoprotein</keyword>
<dbReference type="InterPro" id="IPR016156">
    <property type="entry name" value="FAD/NAD-linked_Rdtase_dimer_sf"/>
</dbReference>
<feature type="binding site" evidence="24">
    <location>
        <position position="266"/>
    </location>
    <ligand>
        <name>NAD(+)</name>
        <dbReference type="ChEBI" id="CHEBI:57540"/>
    </ligand>
</feature>
<keyword evidence="11" id="KW-0007">Acetylation</keyword>
<dbReference type="GO" id="GO:0005759">
    <property type="term" value="C:mitochondrial matrix"/>
    <property type="evidence" value="ECO:0007669"/>
    <property type="project" value="UniProtKB-SubCell"/>
</dbReference>
<keyword evidence="19 26" id="KW-0676">Redox-active center</keyword>
<dbReference type="FunFam" id="3.30.390.30:FF:000001">
    <property type="entry name" value="Dihydrolipoyl dehydrogenase"/>
    <property type="match status" value="1"/>
</dbReference>
<evidence type="ECO:0000256" key="16">
    <source>
        <dbReference type="ARBA" id="ARBA00023157"/>
    </source>
</evidence>
<feature type="domain" description="FAD/NAD(P)-binding" evidence="28">
    <location>
        <begin position="66"/>
        <end position="393"/>
    </location>
</feature>
<reference evidence="29" key="1">
    <citation type="submission" date="2020-03" db="EMBL/GenBank/DDBJ databases">
        <title>Studies in the Genomics of Life Span.</title>
        <authorList>
            <person name="Glass D."/>
        </authorList>
    </citation>
    <scope>NUCLEOTIDE SEQUENCE</scope>
    <source>
        <strain evidence="29">SUZIE</strain>
        <tissue evidence="29">Muscle</tissue>
    </source>
</reference>
<evidence type="ECO:0000256" key="6">
    <source>
        <dbReference type="ARBA" id="ARBA00022553"/>
    </source>
</evidence>
<dbReference type="GO" id="GO:0045254">
    <property type="term" value="C:pyruvate dehydrogenase complex"/>
    <property type="evidence" value="ECO:0007669"/>
    <property type="project" value="UniProtKB-ARBA"/>
</dbReference>
<evidence type="ECO:0000256" key="12">
    <source>
        <dbReference type="ARBA" id="ARBA00023002"/>
    </source>
</evidence>
<evidence type="ECO:0000256" key="17">
    <source>
        <dbReference type="ARBA" id="ARBA00023242"/>
    </source>
</evidence>
<keyword evidence="30" id="KW-1185">Reference proteome</keyword>
<evidence type="ECO:0000256" key="18">
    <source>
        <dbReference type="ARBA" id="ARBA00023273"/>
    </source>
</evidence>
<keyword evidence="20" id="KW-0968">Cytoplasmic vesicle</keyword>
<evidence type="ECO:0000256" key="13">
    <source>
        <dbReference type="ARBA" id="ARBA00023027"/>
    </source>
</evidence>
<dbReference type="GO" id="GO:0005634">
    <property type="term" value="C:nucleus"/>
    <property type="evidence" value="ECO:0007669"/>
    <property type="project" value="UniProtKB-SubCell"/>
</dbReference>
<evidence type="ECO:0000256" key="9">
    <source>
        <dbReference type="ARBA" id="ARBA00022846"/>
    </source>
</evidence>
<evidence type="ECO:0000256" key="7">
    <source>
        <dbReference type="ARBA" id="ARBA00022630"/>
    </source>
</evidence>
<evidence type="ECO:0000256" key="25">
    <source>
        <dbReference type="PIRSR" id="PIRSR000350-4"/>
    </source>
</evidence>
<feature type="binding site" evidence="24">
    <location>
        <position position="112"/>
    </location>
    <ligand>
        <name>FAD</name>
        <dbReference type="ChEBI" id="CHEBI:57692"/>
    </ligand>
</feature>
<feature type="binding site" evidence="24">
    <location>
        <begin position="206"/>
        <end position="208"/>
    </location>
    <ligand>
        <name>FAD</name>
        <dbReference type="ChEBI" id="CHEBI:57692"/>
    </ligand>
</feature>
<keyword evidence="18" id="KW-0966">Cell projection</keyword>
<evidence type="ECO:0000256" key="3">
    <source>
        <dbReference type="ARBA" id="ARBA00004230"/>
    </source>
</evidence>
<comment type="caution">
    <text evidence="29">The sequence shown here is derived from an EMBL/GenBank/DDBJ whole genome shotgun (WGS) entry which is preliminary data.</text>
</comment>
<evidence type="ECO:0000256" key="11">
    <source>
        <dbReference type="ARBA" id="ARBA00022990"/>
    </source>
</evidence>
<evidence type="ECO:0000259" key="28">
    <source>
        <dbReference type="Pfam" id="PF07992"/>
    </source>
</evidence>
<dbReference type="InterPro" id="IPR006258">
    <property type="entry name" value="Lipoamide_DH"/>
</dbReference>
<dbReference type="Pfam" id="PF07992">
    <property type="entry name" value="Pyr_redox_2"/>
    <property type="match status" value="1"/>
</dbReference>
<evidence type="ECO:0000313" key="30">
    <source>
        <dbReference type="Proteomes" id="UP001166674"/>
    </source>
</evidence>
<evidence type="ECO:0000256" key="23">
    <source>
        <dbReference type="PIRSR" id="PIRSR000350-2"/>
    </source>
</evidence>
<dbReference type="InterPro" id="IPR001100">
    <property type="entry name" value="Pyr_nuc-diS_OxRdtase"/>
</dbReference>
<dbReference type="SUPFAM" id="SSF55424">
    <property type="entry name" value="FAD/NAD-linked reductases, dimerisation (C-terminal) domain"/>
    <property type="match status" value="1"/>
</dbReference>
<dbReference type="PRINTS" id="PR00368">
    <property type="entry name" value="FADPNR"/>
</dbReference>
<accession>A0AA41N626</accession>
<evidence type="ECO:0000256" key="14">
    <source>
        <dbReference type="ARBA" id="ARBA00023069"/>
    </source>
</evidence>
<feature type="binding site" evidence="24">
    <location>
        <position position="177"/>
    </location>
    <ligand>
        <name>FAD</name>
        <dbReference type="ChEBI" id="CHEBI:57692"/>
    </ligand>
</feature>
<evidence type="ECO:0000313" key="29">
    <source>
        <dbReference type="EMBL" id="MBZ3884464.1"/>
    </source>
</evidence>
<dbReference type="FunFam" id="3.50.50.60:FF:000025">
    <property type="entry name" value="Dihydrolipoyl dehydrogenase"/>
    <property type="match status" value="1"/>
</dbReference>
<dbReference type="GO" id="GO:0050660">
    <property type="term" value="F:flavin adenine dinucleotide binding"/>
    <property type="evidence" value="ECO:0007669"/>
    <property type="project" value="InterPro"/>
</dbReference>
<dbReference type="InterPro" id="IPR050151">
    <property type="entry name" value="Class-I_Pyr_Nuc-Dis_Oxidored"/>
</dbReference>
<organism evidence="29 30">
    <name type="scientific">Sciurus carolinensis</name>
    <name type="common">Eastern gray squirrel</name>
    <dbReference type="NCBI Taxonomy" id="30640"/>
    <lineage>
        <taxon>Eukaryota</taxon>
        <taxon>Metazoa</taxon>
        <taxon>Chordata</taxon>
        <taxon>Craniata</taxon>
        <taxon>Vertebrata</taxon>
        <taxon>Euteleostomi</taxon>
        <taxon>Mammalia</taxon>
        <taxon>Eutheria</taxon>
        <taxon>Euarchontoglires</taxon>
        <taxon>Glires</taxon>
        <taxon>Rodentia</taxon>
        <taxon>Sciuromorpha</taxon>
        <taxon>Sciuridae</taxon>
        <taxon>Sciurinae</taxon>
        <taxon>Sciurini</taxon>
        <taxon>Sciurus</taxon>
    </lineage>
</organism>
<evidence type="ECO:0000256" key="22">
    <source>
        <dbReference type="ARBA" id="ARBA00049187"/>
    </source>
</evidence>
<keyword evidence="14" id="KW-0969">Cilium</keyword>
<dbReference type="PIRSF" id="PIRSF000350">
    <property type="entry name" value="Mercury_reductase_MerA"/>
    <property type="match status" value="1"/>
</dbReference>
<dbReference type="EMBL" id="JAATJV010393300">
    <property type="protein sequence ID" value="MBZ3884464.1"/>
    <property type="molecule type" value="Genomic_DNA"/>
</dbReference>
<dbReference type="FunFam" id="3.50.50.60:FF:000221">
    <property type="entry name" value="Dihydrolipoyl dehydrogenase, mitochondrial"/>
    <property type="match status" value="1"/>
</dbReference>
<evidence type="ECO:0000259" key="27">
    <source>
        <dbReference type="Pfam" id="PF02852"/>
    </source>
</evidence>